<dbReference type="InterPro" id="IPR000277">
    <property type="entry name" value="Cys/Met-Metab_PyrdxlP-dep_enz"/>
</dbReference>
<dbReference type="CDD" id="cd00614">
    <property type="entry name" value="CGS_like"/>
    <property type="match status" value="1"/>
</dbReference>
<dbReference type="FunFam" id="3.40.640.10:FF:000009">
    <property type="entry name" value="Cystathionine gamma-synthase homolog"/>
    <property type="match status" value="1"/>
</dbReference>
<feature type="modified residue" description="N6-(pyridoxal phosphate)lysine" evidence="5">
    <location>
        <position position="209"/>
    </location>
</feature>
<dbReference type="GO" id="GO:0019346">
    <property type="term" value="P:transsulfuration"/>
    <property type="evidence" value="ECO:0007669"/>
    <property type="project" value="InterPro"/>
</dbReference>
<evidence type="ECO:0000256" key="2">
    <source>
        <dbReference type="ARBA" id="ARBA00009077"/>
    </source>
</evidence>
<dbReference type="EMBL" id="HBFK01039433">
    <property type="protein sequence ID" value="CAD8757418.1"/>
    <property type="molecule type" value="Transcribed_RNA"/>
</dbReference>
<gene>
    <name evidence="7" type="ORF">HAND1043_LOCUS23932</name>
</gene>
<evidence type="ECO:0000256" key="6">
    <source>
        <dbReference type="RuleBase" id="RU362118"/>
    </source>
</evidence>
<dbReference type="PIRSF" id="PIRSF001434">
    <property type="entry name" value="CGS"/>
    <property type="match status" value="1"/>
</dbReference>
<dbReference type="Gene3D" id="3.90.1150.10">
    <property type="entry name" value="Aspartate Aminotransferase, domain 1"/>
    <property type="match status" value="1"/>
</dbReference>
<dbReference type="Gene3D" id="3.40.640.10">
    <property type="entry name" value="Type I PLP-dependent aspartate aminotransferase-like (Major domain)"/>
    <property type="match status" value="1"/>
</dbReference>
<name>A0A7S0UEH3_HEMAN</name>
<keyword evidence="3 5" id="KW-0663">Pyridoxal phosphate</keyword>
<dbReference type="PANTHER" id="PTHR11808">
    <property type="entry name" value="TRANS-SULFURATION ENZYME FAMILY MEMBER"/>
    <property type="match status" value="1"/>
</dbReference>
<accession>A0A7S0UEH3</accession>
<evidence type="ECO:0000256" key="3">
    <source>
        <dbReference type="ARBA" id="ARBA00022898"/>
    </source>
</evidence>
<dbReference type="GO" id="GO:0047804">
    <property type="term" value="F:cysteine-S-conjugate beta-lyase activity"/>
    <property type="evidence" value="ECO:0007669"/>
    <property type="project" value="UniProtKB-ARBA"/>
</dbReference>
<reference evidence="7" key="1">
    <citation type="submission" date="2021-01" db="EMBL/GenBank/DDBJ databases">
        <authorList>
            <person name="Corre E."/>
            <person name="Pelletier E."/>
            <person name="Niang G."/>
            <person name="Scheremetjew M."/>
            <person name="Finn R."/>
            <person name="Kale V."/>
            <person name="Holt S."/>
            <person name="Cochrane G."/>
            <person name="Meng A."/>
            <person name="Brown T."/>
            <person name="Cohen L."/>
        </authorList>
    </citation>
    <scope>NUCLEOTIDE SEQUENCE</scope>
    <source>
        <strain evidence="7">CCMP441</strain>
    </source>
</reference>
<dbReference type="InterPro" id="IPR015422">
    <property type="entry name" value="PyrdxlP-dep_Trfase_small"/>
</dbReference>
<dbReference type="InterPro" id="IPR015424">
    <property type="entry name" value="PyrdxlP-dep_Trfase"/>
</dbReference>
<dbReference type="GO" id="GO:0030170">
    <property type="term" value="F:pyridoxal phosphate binding"/>
    <property type="evidence" value="ECO:0007669"/>
    <property type="project" value="InterPro"/>
</dbReference>
<keyword evidence="4" id="KW-0456">Lyase</keyword>
<evidence type="ECO:0008006" key="8">
    <source>
        <dbReference type="Google" id="ProtNLM"/>
    </source>
</evidence>
<sequence length="413" mass="44963">MPYSNAPTYNSQWHPSTAMVAFNPAPNDPFKPTSMPIYQSATFIQPSSTEFNEYDYTRSGNPTRTALETLVAGMEGTNCDAAFAFSTGMAALGAMTRILQAGDEILCNADIYGGMYRLLGKVVARNGVSVKFVESWNMENVVKAISPKTKIVHIESPSNPLMHVTDIRRLSTFLHSKGILLTVDNTIMTPYLMKPLDLGADIVVHSATKFFGGHADTMAGFVCCKSKQHSKTIAFHQNAEGIALSPFDCFLMLRGIKTMPIRMDRGMANAMKVAEYLAKQPSVKKLHYAGFLREEDRVANGEKARAFALHRTQARGAGVLLSFETGDVAKSQKFVDALKIFKITVSFGGCGSVVEMPCNLSHASIPEEELVLPRDLVRMSVGVEDIGDILSDVEQGLRAMGGSVIPAPAHSRL</sequence>
<dbReference type="SUPFAM" id="SSF53383">
    <property type="entry name" value="PLP-dependent transferases"/>
    <property type="match status" value="1"/>
</dbReference>
<evidence type="ECO:0000256" key="4">
    <source>
        <dbReference type="ARBA" id="ARBA00023239"/>
    </source>
</evidence>
<proteinExistence type="inferred from homology"/>
<evidence type="ECO:0000256" key="5">
    <source>
        <dbReference type="PIRSR" id="PIRSR001434-2"/>
    </source>
</evidence>
<dbReference type="InterPro" id="IPR015421">
    <property type="entry name" value="PyrdxlP-dep_Trfase_major"/>
</dbReference>
<dbReference type="GO" id="GO:0005737">
    <property type="term" value="C:cytoplasm"/>
    <property type="evidence" value="ECO:0007669"/>
    <property type="project" value="TreeGrafter"/>
</dbReference>
<protein>
    <recommendedName>
        <fullName evidence="8">Cystathionine gamma-lyase</fullName>
    </recommendedName>
</protein>
<dbReference type="PANTHER" id="PTHR11808:SF50">
    <property type="entry name" value="CYSTATHIONINE BETA-LYASE"/>
    <property type="match status" value="1"/>
</dbReference>
<evidence type="ECO:0000256" key="1">
    <source>
        <dbReference type="ARBA" id="ARBA00001933"/>
    </source>
</evidence>
<evidence type="ECO:0000313" key="7">
    <source>
        <dbReference type="EMBL" id="CAD8757418.1"/>
    </source>
</evidence>
<comment type="cofactor">
    <cofactor evidence="1 6">
        <name>pyridoxal 5'-phosphate</name>
        <dbReference type="ChEBI" id="CHEBI:597326"/>
    </cofactor>
</comment>
<comment type="similarity">
    <text evidence="2 6">Belongs to the trans-sulfuration enzymes family.</text>
</comment>
<dbReference type="AlphaFoldDB" id="A0A7S0UEH3"/>
<dbReference type="Pfam" id="PF01053">
    <property type="entry name" value="Cys_Met_Meta_PP"/>
    <property type="match status" value="1"/>
</dbReference>
<organism evidence="7">
    <name type="scientific">Hemiselmis andersenii</name>
    <name type="common">Cryptophyte alga</name>
    <dbReference type="NCBI Taxonomy" id="464988"/>
    <lineage>
        <taxon>Eukaryota</taxon>
        <taxon>Cryptophyceae</taxon>
        <taxon>Cryptomonadales</taxon>
        <taxon>Hemiselmidaceae</taxon>
        <taxon>Hemiselmis</taxon>
    </lineage>
</organism>